<proteinExistence type="predicted"/>
<protein>
    <submittedName>
        <fullName evidence="2">Uncharacterized protein</fullName>
    </submittedName>
</protein>
<reference evidence="2 3" key="1">
    <citation type="submission" date="2022-10" db="EMBL/GenBank/DDBJ databases">
        <title>Draft genome assembly of moderately radiation resistant bacterium Metabacillus halosaccharovorans.</title>
        <authorList>
            <person name="Pal S."/>
            <person name="Gopinathan A."/>
        </authorList>
    </citation>
    <scope>NUCLEOTIDE SEQUENCE [LARGE SCALE GENOMIC DNA]</scope>
    <source>
        <strain evidence="2 3">VITHBRA001</strain>
    </source>
</reference>
<evidence type="ECO:0000256" key="1">
    <source>
        <dbReference type="SAM" id="Phobius"/>
    </source>
</evidence>
<name>A0ABT3DE87_9BACI</name>
<keyword evidence="1" id="KW-0812">Transmembrane</keyword>
<evidence type="ECO:0000313" key="3">
    <source>
        <dbReference type="Proteomes" id="UP001526147"/>
    </source>
</evidence>
<feature type="transmembrane region" description="Helical" evidence="1">
    <location>
        <begin position="70"/>
        <end position="90"/>
    </location>
</feature>
<organism evidence="2 3">
    <name type="scientific">Metabacillus halosaccharovorans</name>
    <dbReference type="NCBI Taxonomy" id="930124"/>
    <lineage>
        <taxon>Bacteria</taxon>
        <taxon>Bacillati</taxon>
        <taxon>Bacillota</taxon>
        <taxon>Bacilli</taxon>
        <taxon>Bacillales</taxon>
        <taxon>Bacillaceae</taxon>
        <taxon>Metabacillus</taxon>
    </lineage>
</organism>
<evidence type="ECO:0000313" key="2">
    <source>
        <dbReference type="EMBL" id="MCV9884967.1"/>
    </source>
</evidence>
<feature type="transmembrane region" description="Helical" evidence="1">
    <location>
        <begin position="30"/>
        <end position="58"/>
    </location>
</feature>
<feature type="transmembrane region" description="Helical" evidence="1">
    <location>
        <begin position="6"/>
        <end position="23"/>
    </location>
</feature>
<gene>
    <name evidence="2" type="ORF">OIH86_04820</name>
</gene>
<keyword evidence="1" id="KW-1133">Transmembrane helix</keyword>
<dbReference type="EMBL" id="JAOYEY010000025">
    <property type="protein sequence ID" value="MCV9884967.1"/>
    <property type="molecule type" value="Genomic_DNA"/>
</dbReference>
<feature type="transmembrane region" description="Helical" evidence="1">
    <location>
        <begin position="222"/>
        <end position="241"/>
    </location>
</feature>
<dbReference type="RefSeq" id="WP_264141841.1">
    <property type="nucleotide sequence ID" value="NZ_JAOYEY010000025.1"/>
</dbReference>
<feature type="transmembrane region" description="Helical" evidence="1">
    <location>
        <begin position="155"/>
        <end position="174"/>
    </location>
</feature>
<comment type="caution">
    <text evidence="2">The sequence shown here is derived from an EMBL/GenBank/DDBJ whole genome shotgun (WGS) entry which is preliminary data.</text>
</comment>
<feature type="transmembrane region" description="Helical" evidence="1">
    <location>
        <begin position="247"/>
        <end position="269"/>
    </location>
</feature>
<feature type="transmembrane region" description="Helical" evidence="1">
    <location>
        <begin position="194"/>
        <end position="215"/>
    </location>
</feature>
<sequence>MPNYVPYLILTIISLTILFIIIVHKRQFGIAVLFQSFSGMVYVAEFFVMIIGNCYVYSPKVLSQQYYDHALGAIVSNLFVIPVLGVVTAVYQLRLRWSVLFAVTLVGVGWLFEWLDIYHKNWWRKEYTFIAVLFFLLLAKFWMRSLQSGKKWSRFLSLWMQGWSGVGTVMYIMSVTEIRHYEYGFFDNPYRDDLFISSIIGMLKSLIFVVGIILFRKLRWRLLTPILVYGIDLPLYSLGILVVEIPFWIYTIIYIILATLLLWWSLYAYSYICKMARRY</sequence>
<dbReference type="Proteomes" id="UP001526147">
    <property type="component" value="Unassembled WGS sequence"/>
</dbReference>
<keyword evidence="3" id="KW-1185">Reference proteome</keyword>
<feature type="transmembrane region" description="Helical" evidence="1">
    <location>
        <begin position="127"/>
        <end position="143"/>
    </location>
</feature>
<keyword evidence="1" id="KW-0472">Membrane</keyword>
<feature type="transmembrane region" description="Helical" evidence="1">
    <location>
        <begin position="97"/>
        <end position="115"/>
    </location>
</feature>
<accession>A0ABT3DE87</accession>